<dbReference type="Proteomes" id="UP001159363">
    <property type="component" value="Chromosome 2"/>
</dbReference>
<dbReference type="SUPFAM" id="SSF56672">
    <property type="entry name" value="DNA/RNA polymerases"/>
    <property type="match status" value="1"/>
</dbReference>
<dbReference type="InterPro" id="IPR041577">
    <property type="entry name" value="RT_RNaseH_2"/>
</dbReference>
<dbReference type="Gene3D" id="3.30.70.270">
    <property type="match status" value="1"/>
</dbReference>
<dbReference type="InterPro" id="IPR043128">
    <property type="entry name" value="Rev_trsase/Diguanyl_cyclase"/>
</dbReference>
<dbReference type="EMBL" id="JARBHB010000002">
    <property type="protein sequence ID" value="KAJ8892954.1"/>
    <property type="molecule type" value="Genomic_DNA"/>
</dbReference>
<dbReference type="Gene3D" id="3.10.10.10">
    <property type="entry name" value="HIV Type 1 Reverse Transcriptase, subunit A, domain 1"/>
    <property type="match status" value="1"/>
</dbReference>
<feature type="domain" description="Reverse transcriptase/retrotransposon-derived protein RNase H-like" evidence="3">
    <location>
        <begin position="195"/>
        <end position="252"/>
    </location>
</feature>
<evidence type="ECO:0000259" key="3">
    <source>
        <dbReference type="Pfam" id="PF17919"/>
    </source>
</evidence>
<gene>
    <name evidence="4" type="ORF">PR048_005535</name>
</gene>
<proteinExistence type="predicted"/>
<comment type="caution">
    <text evidence="4">The sequence shown here is derived from an EMBL/GenBank/DDBJ whole genome shotgun (WGS) entry which is preliminary data.</text>
</comment>
<keyword evidence="5" id="KW-1185">Reference proteome</keyword>
<keyword evidence="1" id="KW-0511">Multifunctional enzyme</keyword>
<sequence>MAPSPDARCTRTYLFILLLYVLKINQDVPPTVVQCQKVPFALEASFKKELQRMVELGVIELVLEPTILVNPVRVVRKPSGQLRICLDLQQLHKTVKREYCQLPTFEELTVNMKGATINKGFWQIKLNEETSKLTIFSEWFSGLEGVAVCVDDVVVWGKDRQEHDACLEKVLERASDNNDGSDSPFMRKHFKIKKKKILVSTPVLQYFNSQESLTLSVDASSEGLGAVIMQNSGPIAYASKHLSDCQKNYAST</sequence>
<name>A0ABQ9I8G9_9NEOP</name>
<evidence type="ECO:0000256" key="2">
    <source>
        <dbReference type="SAM" id="SignalP"/>
    </source>
</evidence>
<evidence type="ECO:0000313" key="4">
    <source>
        <dbReference type="EMBL" id="KAJ8892954.1"/>
    </source>
</evidence>
<dbReference type="InterPro" id="IPR043502">
    <property type="entry name" value="DNA/RNA_pol_sf"/>
</dbReference>
<keyword evidence="2" id="KW-0732">Signal</keyword>
<dbReference type="Pfam" id="PF17919">
    <property type="entry name" value="RT_RNaseH_2"/>
    <property type="match status" value="1"/>
</dbReference>
<evidence type="ECO:0000313" key="5">
    <source>
        <dbReference type="Proteomes" id="UP001159363"/>
    </source>
</evidence>
<accession>A0ABQ9I8G9</accession>
<dbReference type="PANTHER" id="PTHR37984">
    <property type="entry name" value="PROTEIN CBG26694"/>
    <property type="match status" value="1"/>
</dbReference>
<dbReference type="PANTHER" id="PTHR37984:SF5">
    <property type="entry name" value="PROTEIN NYNRIN-LIKE"/>
    <property type="match status" value="1"/>
</dbReference>
<evidence type="ECO:0000256" key="1">
    <source>
        <dbReference type="ARBA" id="ARBA00023268"/>
    </source>
</evidence>
<reference evidence="4 5" key="1">
    <citation type="submission" date="2023-02" db="EMBL/GenBank/DDBJ databases">
        <title>LHISI_Scaffold_Assembly.</title>
        <authorList>
            <person name="Stuart O.P."/>
            <person name="Cleave R."/>
            <person name="Magrath M.J.L."/>
            <person name="Mikheyev A.S."/>
        </authorList>
    </citation>
    <scope>NUCLEOTIDE SEQUENCE [LARGE SCALE GENOMIC DNA]</scope>
    <source>
        <strain evidence="4">Daus_M_001</strain>
        <tissue evidence="4">Leg muscle</tissue>
    </source>
</reference>
<feature type="chain" id="PRO_5046419061" description="Reverse transcriptase/retrotransposon-derived protein RNase H-like domain-containing protein" evidence="2">
    <location>
        <begin position="27"/>
        <end position="252"/>
    </location>
</feature>
<protein>
    <recommendedName>
        <fullName evidence="3">Reverse transcriptase/retrotransposon-derived protein RNase H-like domain-containing protein</fullName>
    </recommendedName>
</protein>
<feature type="signal peptide" evidence="2">
    <location>
        <begin position="1"/>
        <end position="26"/>
    </location>
</feature>
<organism evidence="4 5">
    <name type="scientific">Dryococelus australis</name>
    <dbReference type="NCBI Taxonomy" id="614101"/>
    <lineage>
        <taxon>Eukaryota</taxon>
        <taxon>Metazoa</taxon>
        <taxon>Ecdysozoa</taxon>
        <taxon>Arthropoda</taxon>
        <taxon>Hexapoda</taxon>
        <taxon>Insecta</taxon>
        <taxon>Pterygota</taxon>
        <taxon>Neoptera</taxon>
        <taxon>Polyneoptera</taxon>
        <taxon>Phasmatodea</taxon>
        <taxon>Verophasmatodea</taxon>
        <taxon>Anareolatae</taxon>
        <taxon>Phasmatidae</taxon>
        <taxon>Eurycanthinae</taxon>
        <taxon>Dryococelus</taxon>
    </lineage>
</organism>
<dbReference type="InterPro" id="IPR050951">
    <property type="entry name" value="Retrovirus_Pol_polyprotein"/>
</dbReference>